<evidence type="ECO:0000313" key="3">
    <source>
        <dbReference type="Proteomes" id="UP000442533"/>
    </source>
</evidence>
<proteinExistence type="predicted"/>
<keyword evidence="1" id="KW-0812">Transmembrane</keyword>
<evidence type="ECO:0000313" key="2">
    <source>
        <dbReference type="EMBL" id="MTH34213.1"/>
    </source>
</evidence>
<dbReference type="EMBL" id="WMIF01000006">
    <property type="protein sequence ID" value="MTH34213.1"/>
    <property type="molecule type" value="Genomic_DNA"/>
</dbReference>
<reference evidence="2 3" key="1">
    <citation type="submission" date="2019-11" db="EMBL/GenBank/DDBJ databases">
        <authorList>
            <person name="Dong K."/>
        </authorList>
    </citation>
    <scope>NUCLEOTIDE SEQUENCE [LARGE SCALE GENOMIC DNA]</scope>
    <source>
        <strain evidence="2 3">JCM 17370</strain>
    </source>
</reference>
<organism evidence="2 3">
    <name type="scientific">Paracoccus limosus</name>
    <dbReference type="NCBI Taxonomy" id="913252"/>
    <lineage>
        <taxon>Bacteria</taxon>
        <taxon>Pseudomonadati</taxon>
        <taxon>Pseudomonadota</taxon>
        <taxon>Alphaproteobacteria</taxon>
        <taxon>Rhodobacterales</taxon>
        <taxon>Paracoccaceae</taxon>
        <taxon>Paracoccus</taxon>
    </lineage>
</organism>
<dbReference type="AlphaFoldDB" id="A0A844H3U3"/>
<keyword evidence="1" id="KW-1133">Transmembrane helix</keyword>
<accession>A0A844H3U3</accession>
<dbReference type="Proteomes" id="UP000442533">
    <property type="component" value="Unassembled WGS sequence"/>
</dbReference>
<comment type="caution">
    <text evidence="2">The sequence shown here is derived from an EMBL/GenBank/DDBJ whole genome shotgun (WGS) entry which is preliminary data.</text>
</comment>
<evidence type="ECO:0000256" key="1">
    <source>
        <dbReference type="SAM" id="Phobius"/>
    </source>
</evidence>
<sequence length="50" mass="4983">MGVALAMTCGAAGLFLLELSLLSCLGIYALSGAGAVLMLAWAKTHCRAAA</sequence>
<keyword evidence="3" id="KW-1185">Reference proteome</keyword>
<protein>
    <submittedName>
        <fullName evidence="2">Uncharacterized protein</fullName>
    </submittedName>
</protein>
<keyword evidence="1" id="KW-0472">Membrane</keyword>
<feature type="transmembrane region" description="Helical" evidence="1">
    <location>
        <begin position="20"/>
        <end position="42"/>
    </location>
</feature>
<gene>
    <name evidence="2" type="ORF">GL279_06305</name>
</gene>
<name>A0A844H3U3_9RHOB</name>